<keyword evidence="3" id="KW-1185">Reference proteome</keyword>
<accession>A0ABN8N7W4</accession>
<name>A0ABN8N7W4_9CNID</name>
<proteinExistence type="predicted"/>
<sequence>ELLNPSVVEENIFKGVRRVAGSYIVFHHEQFNEPHSTGDRDIEAGKTGATS</sequence>
<feature type="region of interest" description="Disordered" evidence="1">
    <location>
        <begin position="31"/>
        <end position="51"/>
    </location>
</feature>
<evidence type="ECO:0000256" key="1">
    <source>
        <dbReference type="SAM" id="MobiDB-lite"/>
    </source>
</evidence>
<organism evidence="2 3">
    <name type="scientific">Porites evermanni</name>
    <dbReference type="NCBI Taxonomy" id="104178"/>
    <lineage>
        <taxon>Eukaryota</taxon>
        <taxon>Metazoa</taxon>
        <taxon>Cnidaria</taxon>
        <taxon>Anthozoa</taxon>
        <taxon>Hexacorallia</taxon>
        <taxon>Scleractinia</taxon>
        <taxon>Fungiina</taxon>
        <taxon>Poritidae</taxon>
        <taxon>Porites</taxon>
    </lineage>
</organism>
<evidence type="ECO:0000313" key="3">
    <source>
        <dbReference type="Proteomes" id="UP001159427"/>
    </source>
</evidence>
<dbReference type="Proteomes" id="UP001159427">
    <property type="component" value="Unassembled WGS sequence"/>
</dbReference>
<feature type="non-terminal residue" evidence="2">
    <location>
        <position position="1"/>
    </location>
</feature>
<dbReference type="EMBL" id="CALNXI010000757">
    <property type="protein sequence ID" value="CAH3044425.1"/>
    <property type="molecule type" value="Genomic_DNA"/>
</dbReference>
<evidence type="ECO:0000313" key="2">
    <source>
        <dbReference type="EMBL" id="CAH3044425.1"/>
    </source>
</evidence>
<protein>
    <submittedName>
        <fullName evidence="2">Uncharacterized protein</fullName>
    </submittedName>
</protein>
<feature type="compositionally biased region" description="Basic and acidic residues" evidence="1">
    <location>
        <begin position="31"/>
        <end position="44"/>
    </location>
</feature>
<comment type="caution">
    <text evidence="2">The sequence shown here is derived from an EMBL/GenBank/DDBJ whole genome shotgun (WGS) entry which is preliminary data.</text>
</comment>
<gene>
    <name evidence="2" type="ORF">PEVE_00040796</name>
</gene>
<reference evidence="2 3" key="1">
    <citation type="submission" date="2022-05" db="EMBL/GenBank/DDBJ databases">
        <authorList>
            <consortium name="Genoscope - CEA"/>
            <person name="William W."/>
        </authorList>
    </citation>
    <scope>NUCLEOTIDE SEQUENCE [LARGE SCALE GENOMIC DNA]</scope>
</reference>